<evidence type="ECO:0000256" key="1">
    <source>
        <dbReference type="ARBA" id="ARBA00022884"/>
    </source>
</evidence>
<dbReference type="InterPro" id="IPR052462">
    <property type="entry name" value="SLIRP/GR-RBP-like"/>
</dbReference>
<evidence type="ECO:0000259" key="3">
    <source>
        <dbReference type="PROSITE" id="PS50102"/>
    </source>
</evidence>
<accession>A0A1D8TX81</accession>
<name>A0A1D8TX81_9CYAN</name>
<dbReference type="InterPro" id="IPR012677">
    <property type="entry name" value="Nucleotide-bd_a/b_plait_sf"/>
</dbReference>
<dbReference type="STRING" id="1458985.BJP34_24955"/>
<dbReference type="InterPro" id="IPR000504">
    <property type="entry name" value="RRM_dom"/>
</dbReference>
<organism evidence="4 5">
    <name type="scientific">Moorena producens PAL-8-15-08-1</name>
    <dbReference type="NCBI Taxonomy" id="1458985"/>
    <lineage>
        <taxon>Bacteria</taxon>
        <taxon>Bacillati</taxon>
        <taxon>Cyanobacteriota</taxon>
        <taxon>Cyanophyceae</taxon>
        <taxon>Coleofasciculales</taxon>
        <taxon>Coleofasciculaceae</taxon>
        <taxon>Moorena</taxon>
    </lineage>
</organism>
<protein>
    <submittedName>
        <fullName evidence="4">RNA-binding protein</fullName>
    </submittedName>
</protein>
<dbReference type="SUPFAM" id="SSF54928">
    <property type="entry name" value="RNA-binding domain, RBD"/>
    <property type="match status" value="1"/>
</dbReference>
<dbReference type="EMBL" id="CP017599">
    <property type="protein sequence ID" value="AOX02257.1"/>
    <property type="molecule type" value="Genomic_DNA"/>
</dbReference>
<dbReference type="PROSITE" id="PS50102">
    <property type="entry name" value="RRM"/>
    <property type="match status" value="1"/>
</dbReference>
<feature type="domain" description="RRM" evidence="3">
    <location>
        <begin position="1"/>
        <end position="79"/>
    </location>
</feature>
<dbReference type="InterPro" id="IPR035979">
    <property type="entry name" value="RBD_domain_sf"/>
</dbReference>
<evidence type="ECO:0000313" key="4">
    <source>
        <dbReference type="EMBL" id="AOX02257.1"/>
    </source>
</evidence>
<dbReference type="GO" id="GO:0003723">
    <property type="term" value="F:RNA binding"/>
    <property type="evidence" value="ECO:0007669"/>
    <property type="project" value="UniProtKB-KW"/>
</dbReference>
<evidence type="ECO:0000313" key="5">
    <source>
        <dbReference type="Proteomes" id="UP000177870"/>
    </source>
</evidence>
<evidence type="ECO:0000256" key="2">
    <source>
        <dbReference type="SAM" id="MobiDB-lite"/>
    </source>
</evidence>
<gene>
    <name evidence="4" type="ORF">BJP34_24955</name>
</gene>
<dbReference type="PANTHER" id="PTHR48027">
    <property type="entry name" value="HETEROGENEOUS NUCLEAR RIBONUCLEOPROTEIN 87F-RELATED"/>
    <property type="match status" value="1"/>
</dbReference>
<reference evidence="5" key="1">
    <citation type="submission" date="2016-10" db="EMBL/GenBank/DDBJ databases">
        <title>Comparative genomics uncovers the prolific and rare metabolic potential of the cyanobacterial genus Moorea.</title>
        <authorList>
            <person name="Leao T."/>
            <person name="Castelao G."/>
            <person name="Korobeynikov A."/>
            <person name="Monroe E.A."/>
            <person name="Podell S."/>
            <person name="Glukhov E."/>
            <person name="Allen E."/>
            <person name="Gerwick W.H."/>
            <person name="Gerwick L."/>
        </authorList>
    </citation>
    <scope>NUCLEOTIDE SEQUENCE [LARGE SCALE GENOMIC DNA]</scope>
    <source>
        <strain evidence="5">PAL-8-15-08-1</strain>
    </source>
</reference>
<dbReference type="Proteomes" id="UP000177870">
    <property type="component" value="Chromosome"/>
</dbReference>
<dbReference type="RefSeq" id="WP_070394676.1">
    <property type="nucleotide sequence ID" value="NZ_CP017599.1"/>
</dbReference>
<keyword evidence="1" id="KW-0694">RNA-binding</keyword>
<dbReference type="Gene3D" id="3.30.70.330">
    <property type="match status" value="1"/>
</dbReference>
<sequence>MTIYIGNLDYQVTSENLQEVFQDYGTVSKVVVPKDRETGQGRGFAFVDMGTTDEEDSAIAELDGAEWMGRSMRVRKARPKNNDNDNNRGNRGRSGF</sequence>
<proteinExistence type="predicted"/>
<dbReference type="KEGG" id="mpro:BJP34_24955"/>
<feature type="region of interest" description="Disordered" evidence="2">
    <location>
        <begin position="73"/>
        <end position="96"/>
    </location>
</feature>
<dbReference type="SMART" id="SM00360">
    <property type="entry name" value="RRM"/>
    <property type="match status" value="1"/>
</dbReference>
<dbReference type="Pfam" id="PF00076">
    <property type="entry name" value="RRM_1"/>
    <property type="match status" value="1"/>
</dbReference>
<dbReference type="AlphaFoldDB" id="A0A1D8TX81"/>
<dbReference type="OrthoDB" id="465979at2"/>